<gene>
    <name evidence="1" type="ORF">CRE_10384</name>
</gene>
<sequence>MSQEKYSRHRASIRLRSTPTYRRDDGGDFRWICSASRNWQGLSRHFDIPSIRKLRRLGIAQHSCMMWFTSRSSRIG</sequence>
<dbReference type="AlphaFoldDB" id="E3MQH3"/>
<evidence type="ECO:0000313" key="1">
    <source>
        <dbReference type="EMBL" id="EFP06980.1"/>
    </source>
</evidence>
<keyword evidence="2" id="KW-1185">Reference proteome</keyword>
<dbReference type="Proteomes" id="UP000008281">
    <property type="component" value="Unassembled WGS sequence"/>
</dbReference>
<dbReference type="EMBL" id="DS268466">
    <property type="protein sequence ID" value="EFP06980.1"/>
    <property type="molecule type" value="Genomic_DNA"/>
</dbReference>
<proteinExistence type="predicted"/>
<accession>E3MQH3</accession>
<protein>
    <submittedName>
        <fullName evidence="1">Uncharacterized protein</fullName>
    </submittedName>
</protein>
<dbReference type="InParanoid" id="E3MQH3"/>
<organism evidence="2">
    <name type="scientific">Caenorhabditis remanei</name>
    <name type="common">Caenorhabditis vulgaris</name>
    <dbReference type="NCBI Taxonomy" id="31234"/>
    <lineage>
        <taxon>Eukaryota</taxon>
        <taxon>Metazoa</taxon>
        <taxon>Ecdysozoa</taxon>
        <taxon>Nematoda</taxon>
        <taxon>Chromadorea</taxon>
        <taxon>Rhabditida</taxon>
        <taxon>Rhabditina</taxon>
        <taxon>Rhabditomorpha</taxon>
        <taxon>Rhabditoidea</taxon>
        <taxon>Rhabditidae</taxon>
        <taxon>Peloderinae</taxon>
        <taxon>Caenorhabditis</taxon>
    </lineage>
</organism>
<evidence type="ECO:0000313" key="2">
    <source>
        <dbReference type="Proteomes" id="UP000008281"/>
    </source>
</evidence>
<dbReference type="HOGENOM" id="CLU_2656825_0_0_1"/>
<name>E3MQH3_CAERE</name>
<reference evidence="1" key="1">
    <citation type="submission" date="2007-07" db="EMBL/GenBank/DDBJ databases">
        <title>PCAP assembly of the Caenorhabditis remanei genome.</title>
        <authorList>
            <consortium name="The Caenorhabditis remanei Sequencing Consortium"/>
            <person name="Wilson R.K."/>
        </authorList>
    </citation>
    <scope>NUCLEOTIDE SEQUENCE [LARGE SCALE GENOMIC DNA]</scope>
    <source>
        <strain evidence="1">PB4641</strain>
    </source>
</reference>